<protein>
    <submittedName>
        <fullName evidence="1">Uncharacterized protein</fullName>
    </submittedName>
</protein>
<proteinExistence type="predicted"/>
<keyword evidence="1" id="KW-0614">Plasmid</keyword>
<organism evidence="1 2">
    <name type="scientific">Vreelandella sulfidaeris</name>
    <dbReference type="NCBI Taxonomy" id="115553"/>
    <lineage>
        <taxon>Bacteria</taxon>
        <taxon>Pseudomonadati</taxon>
        <taxon>Pseudomonadota</taxon>
        <taxon>Gammaproteobacteria</taxon>
        <taxon>Oceanospirillales</taxon>
        <taxon>Halomonadaceae</taxon>
        <taxon>Vreelandella</taxon>
    </lineage>
</organism>
<dbReference type="Proteomes" id="UP000320231">
    <property type="component" value="Plasmid pBAA-803-A"/>
</dbReference>
<sequence>MKDQSRFSELSSMSRRRFLVTTGSSTLASYLMLNRPAWALNADVARSGNFGELDATAEEGIDLYLENQDLLIGGRVGRGLPLMALSPDRSSA</sequence>
<name>A0A455UMT4_9GAMM</name>
<geneLocation type="plasmid" evidence="2">
    <name>pbaa-803-a dna</name>
</geneLocation>
<dbReference type="KEGG" id="hsr:HSBAA_PA_1820"/>
<dbReference type="PROSITE" id="PS51318">
    <property type="entry name" value="TAT"/>
    <property type="match status" value="1"/>
</dbReference>
<gene>
    <name evidence="1" type="ORF">HSBAA_PA_1820</name>
</gene>
<evidence type="ECO:0000313" key="1">
    <source>
        <dbReference type="EMBL" id="BBI65579.1"/>
    </source>
</evidence>
<accession>A0A455UMT4</accession>
<evidence type="ECO:0000313" key="2">
    <source>
        <dbReference type="Proteomes" id="UP000320231"/>
    </source>
</evidence>
<reference evidence="1 2" key="1">
    <citation type="journal article" date="2019" name="Microbiol. Resour. Announc.">
        <title>Complete Genome Sequence of Halomonas sulfidaeris Strain Esulfide1 Isolated from a Metal Sulfide Rock at a Depth of 2,200 Meters, Obtained Using Nanopore Sequencing.</title>
        <authorList>
            <person name="Saito M."/>
            <person name="Nishigata A."/>
            <person name="Galipon J."/>
            <person name="Arakawa K."/>
        </authorList>
    </citation>
    <scope>NUCLEOTIDE SEQUENCE [LARGE SCALE GENOMIC DNA]</scope>
    <source>
        <strain evidence="1 2">ATCC BAA-803</strain>
        <plasmid evidence="2">pbaa-803-a dna</plasmid>
    </source>
</reference>
<dbReference type="InterPro" id="IPR006311">
    <property type="entry name" value="TAT_signal"/>
</dbReference>
<dbReference type="EMBL" id="AP019515">
    <property type="protein sequence ID" value="BBI65579.1"/>
    <property type="molecule type" value="Genomic_DNA"/>
</dbReference>
<dbReference type="AlphaFoldDB" id="A0A455UMT4"/>